<reference evidence="3" key="1">
    <citation type="submission" date="2021-01" db="EMBL/GenBank/DDBJ databases">
        <authorList>
            <person name="Corre E."/>
            <person name="Pelletier E."/>
            <person name="Niang G."/>
            <person name="Scheremetjew M."/>
            <person name="Finn R."/>
            <person name="Kale V."/>
            <person name="Holt S."/>
            <person name="Cochrane G."/>
            <person name="Meng A."/>
            <person name="Brown T."/>
            <person name="Cohen L."/>
        </authorList>
    </citation>
    <scope>NUCLEOTIDE SEQUENCE</scope>
    <source>
        <strain evidence="3">CCMP3105</strain>
    </source>
</reference>
<dbReference type="AlphaFoldDB" id="A0A7S4PY27"/>
<organism evidence="3">
    <name type="scientific">Alexandrium monilatum</name>
    <dbReference type="NCBI Taxonomy" id="311494"/>
    <lineage>
        <taxon>Eukaryota</taxon>
        <taxon>Sar</taxon>
        <taxon>Alveolata</taxon>
        <taxon>Dinophyceae</taxon>
        <taxon>Gonyaulacales</taxon>
        <taxon>Pyrocystaceae</taxon>
        <taxon>Alexandrium</taxon>
    </lineage>
</organism>
<dbReference type="PANTHER" id="PTHR12366:SF32">
    <property type="entry name" value="ASPARTATE BETA-HYDROXYLASE ISOFORM X1"/>
    <property type="match status" value="1"/>
</dbReference>
<evidence type="ECO:0000256" key="1">
    <source>
        <dbReference type="ARBA" id="ARBA00007730"/>
    </source>
</evidence>
<dbReference type="InterPro" id="IPR039038">
    <property type="entry name" value="ASPH"/>
</dbReference>
<accession>A0A7S4PY27</accession>
<evidence type="ECO:0000259" key="2">
    <source>
        <dbReference type="Pfam" id="PF05118"/>
    </source>
</evidence>
<sequence>MSTCGSCPGRTTRTSEAATHYVDTWQSPRTYHPGLRGLPWWDAGSFDLVRRLEGAWSEPATRDQICTELDGLLADGLFERVFSPSALVVPGKVDAGRNGAEWSEFRLYETKSYRFDETKCAAIPTLAKLVRDPSDESRAHPEIKQDETVVSILSLDPGAQIMPHCGLTNRQLIMHFALRGSDGVEFTVAGETRSYGGDGHAIVFDDSFQHSVYHGGQELRYILFAMLRHPDAP</sequence>
<dbReference type="InterPro" id="IPR007803">
    <property type="entry name" value="Asp/Arg/Pro-Hydrxlase"/>
</dbReference>
<protein>
    <recommendedName>
        <fullName evidence="2">Aspartyl/asparaginy/proline hydroxylase domain-containing protein</fullName>
    </recommendedName>
</protein>
<evidence type="ECO:0000313" key="3">
    <source>
        <dbReference type="EMBL" id="CAE4566429.1"/>
    </source>
</evidence>
<dbReference type="Gene3D" id="2.60.120.330">
    <property type="entry name" value="B-lactam Antibiotic, Isopenicillin N Synthase, Chain"/>
    <property type="match status" value="1"/>
</dbReference>
<comment type="similarity">
    <text evidence="1">Belongs to the aspartyl/asparaginyl beta-hydroxylase family.</text>
</comment>
<dbReference type="InterPro" id="IPR027443">
    <property type="entry name" value="IPNS-like_sf"/>
</dbReference>
<dbReference type="Pfam" id="PF05118">
    <property type="entry name" value="Asp_Arg_Hydrox"/>
    <property type="match status" value="1"/>
</dbReference>
<dbReference type="GO" id="GO:0005783">
    <property type="term" value="C:endoplasmic reticulum"/>
    <property type="evidence" value="ECO:0007669"/>
    <property type="project" value="TreeGrafter"/>
</dbReference>
<name>A0A7S4PY27_9DINO</name>
<gene>
    <name evidence="3" type="ORF">AMON00008_LOCUS6048</name>
</gene>
<feature type="domain" description="Aspartyl/asparaginy/proline hydroxylase" evidence="2">
    <location>
        <begin position="97"/>
        <end position="230"/>
    </location>
</feature>
<dbReference type="PANTHER" id="PTHR12366">
    <property type="entry name" value="ASPARTYL/ASPARAGINYL BETA-HYDROXYLASE"/>
    <property type="match status" value="1"/>
</dbReference>
<proteinExistence type="inferred from homology"/>
<dbReference type="GO" id="GO:0062101">
    <property type="term" value="F:peptidyl-aspartic acid 3-dioxygenase activity"/>
    <property type="evidence" value="ECO:0007669"/>
    <property type="project" value="InterPro"/>
</dbReference>
<dbReference type="SUPFAM" id="SSF51197">
    <property type="entry name" value="Clavaminate synthase-like"/>
    <property type="match status" value="1"/>
</dbReference>
<dbReference type="EMBL" id="HBNR01009184">
    <property type="protein sequence ID" value="CAE4566429.1"/>
    <property type="molecule type" value="Transcribed_RNA"/>
</dbReference>